<dbReference type="InterPro" id="IPR024185">
    <property type="entry name" value="FTHF_cligase-like_sf"/>
</dbReference>
<dbReference type="SUPFAM" id="SSF100950">
    <property type="entry name" value="NagB/RpiA/CoA transferase-like"/>
    <property type="match status" value="1"/>
</dbReference>
<dbReference type="PANTHER" id="PTHR43682:SF1">
    <property type="entry name" value="LACTATE UTILIZATION PROTEIN C"/>
    <property type="match status" value="1"/>
</dbReference>
<reference evidence="3" key="1">
    <citation type="submission" date="2020-06" db="EMBL/GenBank/DDBJ databases">
        <title>Thalassolituus marinus alknpb1M-1, a hydrocarbon-degrading bacterium isolated from the deep-sea overlying water using an in-situ strategy from the South China Sea basin.</title>
        <authorList>
            <person name="Dong C."/>
            <person name="Chen Y."/>
            <person name="Shao Z."/>
        </authorList>
    </citation>
    <scope>NUCLEOTIDE SEQUENCE [LARGE SCALE GENOMIC DNA]</scope>
    <source>
        <strain evidence="3">alknpb1M-1</strain>
    </source>
</reference>
<organism evidence="2 3">
    <name type="scientific">Thalassolituus hydrocarboniclasticus</name>
    <dbReference type="NCBI Taxonomy" id="2742796"/>
    <lineage>
        <taxon>Bacteria</taxon>
        <taxon>Pseudomonadati</taxon>
        <taxon>Pseudomonadota</taxon>
        <taxon>Gammaproteobacteria</taxon>
        <taxon>Oceanospirillales</taxon>
        <taxon>Oceanospirillaceae</taxon>
        <taxon>Thalassolituus</taxon>
    </lineage>
</organism>
<dbReference type="InterPro" id="IPR003741">
    <property type="entry name" value="LUD_dom"/>
</dbReference>
<evidence type="ECO:0000313" key="3">
    <source>
        <dbReference type="Proteomes" id="UP001065322"/>
    </source>
</evidence>
<dbReference type="InterPro" id="IPR037171">
    <property type="entry name" value="NagB/RpiA_transferase-like"/>
</dbReference>
<protein>
    <submittedName>
        <fullName evidence="2">LUD domain-containing protein</fullName>
    </submittedName>
</protein>
<sequence length="234" mass="24997">MNSRERILQRLYTSQASAQNPEQTSQTTGIQSEHAAGWTQLAQSEWLASFKQNLLDNHAEVIETTTANWAGELAQQLTARGVKRLLSGEHEQGRVLLNALAQFAEQQTAEQPSAAIDAQLVTTALSKEELFLSIDAGFSVASAGLAETGSLLVETGPQEPRALSLVPPLNIILLNASAITASFLTLVQAQKLPAHMPTNVLLISGPSKTADIQQTLAYGAHGPKELIVLLLTDA</sequence>
<dbReference type="EMBL" id="CP054475">
    <property type="protein sequence ID" value="UXD87694.1"/>
    <property type="molecule type" value="Genomic_DNA"/>
</dbReference>
<evidence type="ECO:0000259" key="1">
    <source>
        <dbReference type="Pfam" id="PF02589"/>
    </source>
</evidence>
<dbReference type="RefSeq" id="WP_260996477.1">
    <property type="nucleotide sequence ID" value="NZ_CP054475.1"/>
</dbReference>
<evidence type="ECO:0000313" key="2">
    <source>
        <dbReference type="EMBL" id="UXD87694.1"/>
    </source>
</evidence>
<keyword evidence="3" id="KW-1185">Reference proteome</keyword>
<gene>
    <name evidence="2" type="ORF">HUF19_09730</name>
</gene>
<dbReference type="Gene3D" id="3.40.50.10420">
    <property type="entry name" value="NagB/RpiA/CoA transferase-like"/>
    <property type="match status" value="1"/>
</dbReference>
<feature type="domain" description="LUD" evidence="1">
    <location>
        <begin position="48"/>
        <end position="231"/>
    </location>
</feature>
<dbReference type="Proteomes" id="UP001065322">
    <property type="component" value="Chromosome"/>
</dbReference>
<dbReference type="PANTHER" id="PTHR43682">
    <property type="entry name" value="LACTATE UTILIZATION PROTEIN C"/>
    <property type="match status" value="1"/>
</dbReference>
<accession>A0ABY6A9M7</accession>
<name>A0ABY6A9M7_9GAMM</name>
<proteinExistence type="predicted"/>
<dbReference type="Pfam" id="PF02589">
    <property type="entry name" value="LUD_dom"/>
    <property type="match status" value="1"/>
</dbReference>